<dbReference type="AlphaFoldDB" id="E5RLL2"/>
<dbReference type="InterPro" id="IPR012551">
    <property type="entry name" value="DUF1707_SHOCT-like"/>
</dbReference>
<feature type="domain" description="DUF1707" evidence="1">
    <location>
        <begin position="14"/>
        <end position="66"/>
    </location>
</feature>
<dbReference type="EMBL" id="AB469194">
    <property type="protein sequence ID" value="BAJ52676.1"/>
    <property type="molecule type" value="Genomic_DNA"/>
</dbReference>
<name>E5RLL2_9ACTN</name>
<gene>
    <name evidence="2" type="primary">pnxF</name>
</gene>
<dbReference type="PANTHER" id="PTHR40763">
    <property type="entry name" value="MEMBRANE PROTEIN-RELATED"/>
    <property type="match status" value="1"/>
</dbReference>
<organism evidence="2">
    <name type="scientific">Streptomyces sp. TA-0256</name>
    <dbReference type="NCBI Taxonomy" id="573242"/>
    <lineage>
        <taxon>Bacteria</taxon>
        <taxon>Bacillati</taxon>
        <taxon>Actinomycetota</taxon>
        <taxon>Actinomycetes</taxon>
        <taxon>Kitasatosporales</taxon>
        <taxon>Streptomycetaceae</taxon>
        <taxon>Streptomyces</taxon>
    </lineage>
</organism>
<dbReference type="Pfam" id="PF08044">
    <property type="entry name" value="DUF1707"/>
    <property type="match status" value="1"/>
</dbReference>
<dbReference type="PANTHER" id="PTHR40763:SF5">
    <property type="entry name" value="MEMBRANE PROTEIN"/>
    <property type="match status" value="1"/>
</dbReference>
<reference evidence="2" key="1">
    <citation type="submission" date="2008-11" db="EMBL/GenBank/DDBJ databases">
        <title>Biosynthetic gene cluster for FD-594 in Streptomyces sp. TA-0256.</title>
        <authorList>
            <person name="Kudo F."/>
            <person name="Yonezawa T."/>
            <person name="Eguchi T."/>
        </authorList>
    </citation>
    <scope>NUCLEOTIDE SEQUENCE</scope>
    <source>
        <strain evidence="2">TA-0256</strain>
    </source>
</reference>
<evidence type="ECO:0000313" key="2">
    <source>
        <dbReference type="EMBL" id="BAJ52676.1"/>
    </source>
</evidence>
<proteinExistence type="predicted"/>
<sequence length="181" mass="20242">MTDDTKQPHLPERVRISDAERERLAGRLQAAVGEGRISFAELDHRLSLLYAARTREQAQAVAADLPSAEAPRSLHLRRVKTFSRIAGPWDVPAVLTVDAYDAVIRLDFRHTSIEHTEVRIELWAHKSVVRLWLPAGSPVSAHELVTHKAWVRNRRAGQPGSPDGVRFTITGELSKAMLSLH</sequence>
<accession>E5RLL2</accession>
<protein>
    <submittedName>
        <fullName evidence="2">Uncharacterized protein pnxF</fullName>
    </submittedName>
</protein>
<evidence type="ECO:0000259" key="1">
    <source>
        <dbReference type="Pfam" id="PF08044"/>
    </source>
</evidence>